<keyword evidence="2" id="KW-0862">Zinc</keyword>
<dbReference type="InterPro" id="IPR038638">
    <property type="entry name" value="RbpA_sf"/>
</dbReference>
<dbReference type="GO" id="GO:0001000">
    <property type="term" value="F:bacterial-type RNA polymerase core enzyme binding"/>
    <property type="evidence" value="ECO:0007669"/>
    <property type="project" value="UniProtKB-UniRule"/>
</dbReference>
<accession>A0A6A9UT27</accession>
<feature type="binding site" evidence="2">
    <location>
        <position position="34"/>
    </location>
    <ligand>
        <name>Zn(2+)</name>
        <dbReference type="ChEBI" id="CHEBI:29105"/>
    </ligand>
</feature>
<organism evidence="3 4">
    <name type="scientific">Auraticoccus cholistanensis</name>
    <dbReference type="NCBI Taxonomy" id="2656650"/>
    <lineage>
        <taxon>Bacteria</taxon>
        <taxon>Bacillati</taxon>
        <taxon>Actinomycetota</taxon>
        <taxon>Actinomycetes</taxon>
        <taxon>Propionibacteriales</taxon>
        <taxon>Propionibacteriaceae</taxon>
        <taxon>Auraticoccus</taxon>
    </lineage>
</organism>
<dbReference type="EMBL" id="WPCU01000005">
    <property type="protein sequence ID" value="MVA75841.1"/>
    <property type="molecule type" value="Genomic_DNA"/>
</dbReference>
<dbReference type="AlphaFoldDB" id="A0A6A9UT27"/>
<protein>
    <recommendedName>
        <fullName evidence="2">RNA polymerase-binding protein RbpA</fullName>
    </recommendedName>
</protein>
<dbReference type="Pfam" id="PF13397">
    <property type="entry name" value="RbpA"/>
    <property type="match status" value="1"/>
</dbReference>
<comment type="cofactor">
    <cofactor evidence="2">
        <name>Zn(2+)</name>
        <dbReference type="ChEBI" id="CHEBI:29105"/>
    </cofactor>
    <text evidence="2">Bind 1 Zn(2+) per subunit.</text>
</comment>
<name>A0A6A9UT27_9ACTN</name>
<feature type="binding site" evidence="2">
    <location>
        <position position="56"/>
    </location>
    <ligand>
        <name>Zn(2+)</name>
        <dbReference type="ChEBI" id="CHEBI:29105"/>
    </ligand>
</feature>
<evidence type="ECO:0000256" key="2">
    <source>
        <dbReference type="HAMAP-Rule" id="MF_01483"/>
    </source>
</evidence>
<dbReference type="InterPro" id="IPR025182">
    <property type="entry name" value="RNApol-bd_RbpA"/>
</dbReference>
<evidence type="ECO:0000256" key="1">
    <source>
        <dbReference type="ARBA" id="ARBA00022723"/>
    </source>
</evidence>
<dbReference type="Gene3D" id="2.20.28.270">
    <property type="entry name" value="RNA polymerase-binding protein A"/>
    <property type="match status" value="1"/>
</dbReference>
<evidence type="ECO:0000313" key="3">
    <source>
        <dbReference type="EMBL" id="MVA75841.1"/>
    </source>
</evidence>
<keyword evidence="1 2" id="KW-0479">Metal-binding</keyword>
<dbReference type="HAMAP" id="MF_01483">
    <property type="entry name" value="RbpA"/>
    <property type="match status" value="1"/>
</dbReference>
<dbReference type="InterPro" id="IPR018527">
    <property type="entry name" value="Rubredoxin_Fe_BS"/>
</dbReference>
<keyword evidence="2" id="KW-0804">Transcription</keyword>
<keyword evidence="2" id="KW-0805">Transcription regulation</keyword>
<comment type="similarity">
    <text evidence="2">Belongs to the RNA polymerase-binding protein RbpA family.</text>
</comment>
<dbReference type="RefSeq" id="WP_156609360.1">
    <property type="nucleotide sequence ID" value="NZ_WPCU01000005.1"/>
</dbReference>
<feature type="binding site" evidence="2">
    <location>
        <position position="38"/>
    </location>
    <ligand>
        <name>Zn(2+)</name>
        <dbReference type="ChEBI" id="CHEBI:29105"/>
    </ligand>
</feature>
<proteinExistence type="inferred from homology"/>
<dbReference type="GO" id="GO:0045893">
    <property type="term" value="P:positive regulation of DNA-templated transcription"/>
    <property type="evidence" value="ECO:0007669"/>
    <property type="project" value="UniProtKB-UniRule"/>
</dbReference>
<comment type="caution">
    <text evidence="3">The sequence shown here is derived from an EMBL/GenBank/DDBJ whole genome shotgun (WGS) entry which is preliminary data.</text>
</comment>
<dbReference type="Proteomes" id="UP000435304">
    <property type="component" value="Unassembled WGS sequence"/>
</dbReference>
<keyword evidence="4" id="KW-1185">Reference proteome</keyword>
<gene>
    <name evidence="2" type="primary">rbpA</name>
    <name evidence="3" type="ORF">GC722_07365</name>
</gene>
<dbReference type="GO" id="GO:0008270">
    <property type="term" value="F:zinc ion binding"/>
    <property type="evidence" value="ECO:0007669"/>
    <property type="project" value="UniProtKB-UniRule"/>
</dbReference>
<dbReference type="PROSITE" id="PS00202">
    <property type="entry name" value="RUBREDOXIN"/>
    <property type="match status" value="1"/>
</dbReference>
<evidence type="ECO:0000313" key="4">
    <source>
        <dbReference type="Proteomes" id="UP000435304"/>
    </source>
</evidence>
<comment type="subunit">
    <text evidence="2">Forms a complex with the RNAP catalytic core and with free principal sigma factors.</text>
</comment>
<comment type="function">
    <text evidence="2">Binds to RNA polymerase (RNAP), stimulating transcription from principal, but not alternative sigma factor promoters.</text>
</comment>
<feature type="binding site" evidence="2">
    <location>
        <position position="59"/>
    </location>
    <ligand>
        <name>Zn(2+)</name>
        <dbReference type="ChEBI" id="CHEBI:29105"/>
    </ligand>
</feature>
<reference evidence="3 4" key="1">
    <citation type="submission" date="2019-12" db="EMBL/GenBank/DDBJ databases">
        <title>Auraticoccus cholistani sp. nov., an actinomycete isolated from soil of Cholistan desert.</title>
        <authorList>
            <person name="Cheema M.T."/>
        </authorList>
    </citation>
    <scope>NUCLEOTIDE SEQUENCE [LARGE SCALE GENOMIC DNA]</scope>
    <source>
        <strain evidence="3 4">F435</strain>
    </source>
</reference>
<sequence>MADRALRGSGLGAKSFEDEVGIEFAARQDVGFDCARGHHFSVTFAAEAELPTLWECPRCGSEAKRSDGVVAEVKEAKPARTHWDMLLERRSIAELEELLAERLDLLRAGELGPGTPDRRTA</sequence>